<dbReference type="RefSeq" id="WP_014225647.1">
    <property type="nucleotide sequence ID" value="NZ_CAJPTF010000063.1"/>
</dbReference>
<proteinExistence type="inferred from homology"/>
<reference evidence="5 6" key="1">
    <citation type="submission" date="2016-09" db="EMBL/GenBank/DDBJ databases">
        <authorList>
            <person name="Capua I."/>
            <person name="De Benedictis P."/>
            <person name="Joannis T."/>
            <person name="Lombin L.H."/>
            <person name="Cattoli G."/>
        </authorList>
    </citation>
    <scope>NUCLEOTIDE SEQUENCE [LARGE SCALE GENOMIC DNA]</scope>
    <source>
        <strain evidence="5 6">UB20</strain>
    </source>
</reference>
<dbReference type="InterPro" id="IPR020816">
    <property type="entry name" value="Histone-like_DNA-bd_CS"/>
</dbReference>
<dbReference type="PANTHER" id="PTHR33175">
    <property type="entry name" value="DNA-BINDING PROTEIN HU"/>
    <property type="match status" value="1"/>
</dbReference>
<dbReference type="Gene3D" id="4.10.520.10">
    <property type="entry name" value="IHF-like DNA-binding proteins"/>
    <property type="match status" value="1"/>
</dbReference>
<evidence type="ECO:0000256" key="4">
    <source>
        <dbReference type="RuleBase" id="RU003939"/>
    </source>
</evidence>
<dbReference type="InterPro" id="IPR010992">
    <property type="entry name" value="IHF-like_DNA-bd_dom_sf"/>
</dbReference>
<dbReference type="InterPro" id="IPR000119">
    <property type="entry name" value="Hist_DNA-bd"/>
</dbReference>
<evidence type="ECO:0000313" key="6">
    <source>
        <dbReference type="Proteomes" id="UP000182057"/>
    </source>
</evidence>
<comment type="similarity">
    <text evidence="1 4">Belongs to the bacterial histone-like protein family.</text>
</comment>
<dbReference type="CDD" id="cd13831">
    <property type="entry name" value="HU"/>
    <property type="match status" value="1"/>
</dbReference>
<dbReference type="PRINTS" id="PR01727">
    <property type="entry name" value="DNABINDINGHU"/>
</dbReference>
<dbReference type="GO" id="GO:0003677">
    <property type="term" value="F:DNA binding"/>
    <property type="evidence" value="ECO:0007669"/>
    <property type="project" value="UniProtKB-KW"/>
</dbReference>
<dbReference type="GO" id="GO:0005829">
    <property type="term" value="C:cytosol"/>
    <property type="evidence" value="ECO:0007669"/>
    <property type="project" value="TreeGrafter"/>
</dbReference>
<organism evidence="5 6">
    <name type="scientific">Tannerella forsythia</name>
    <name type="common">Bacteroides forsythus</name>
    <dbReference type="NCBI Taxonomy" id="28112"/>
    <lineage>
        <taxon>Bacteria</taxon>
        <taxon>Pseudomonadati</taxon>
        <taxon>Bacteroidota</taxon>
        <taxon>Bacteroidia</taxon>
        <taxon>Bacteroidales</taxon>
        <taxon>Tannerellaceae</taxon>
        <taxon>Tannerella</taxon>
    </lineage>
</organism>
<dbReference type="EMBL" id="FMMM01000070">
    <property type="protein sequence ID" value="SCQ23394.1"/>
    <property type="molecule type" value="Genomic_DNA"/>
</dbReference>
<evidence type="ECO:0000256" key="3">
    <source>
        <dbReference type="ARBA" id="ARBA00023125"/>
    </source>
</evidence>
<dbReference type="GO" id="GO:0030527">
    <property type="term" value="F:structural constituent of chromatin"/>
    <property type="evidence" value="ECO:0007669"/>
    <property type="project" value="InterPro"/>
</dbReference>
<dbReference type="GO" id="GO:0030261">
    <property type="term" value="P:chromosome condensation"/>
    <property type="evidence" value="ECO:0007669"/>
    <property type="project" value="UniProtKB-KW"/>
</dbReference>
<dbReference type="Proteomes" id="UP000182057">
    <property type="component" value="Unassembled WGS sequence"/>
</dbReference>
<evidence type="ECO:0000256" key="2">
    <source>
        <dbReference type="ARBA" id="ARBA00023067"/>
    </source>
</evidence>
<gene>
    <name evidence="5" type="primary">hup</name>
    <name evidence="5" type="ORF">TFUB20_02032</name>
</gene>
<dbReference type="SUPFAM" id="SSF47729">
    <property type="entry name" value="IHF-like DNA-binding proteins"/>
    <property type="match status" value="1"/>
</dbReference>
<evidence type="ECO:0000313" key="5">
    <source>
        <dbReference type="EMBL" id="SCQ23394.1"/>
    </source>
</evidence>
<name>A0A1D3UPZ8_TANFO</name>
<dbReference type="SMART" id="SM00411">
    <property type="entry name" value="BHL"/>
    <property type="match status" value="1"/>
</dbReference>
<dbReference type="PANTHER" id="PTHR33175:SF3">
    <property type="entry name" value="DNA-BINDING PROTEIN HU-BETA"/>
    <property type="match status" value="1"/>
</dbReference>
<dbReference type="Pfam" id="PF00216">
    <property type="entry name" value="Bac_DNA_binding"/>
    <property type="match status" value="1"/>
</dbReference>
<dbReference type="AlphaFoldDB" id="A0A1D3UPZ8"/>
<evidence type="ECO:0000256" key="1">
    <source>
        <dbReference type="ARBA" id="ARBA00010529"/>
    </source>
</evidence>
<protein>
    <submittedName>
        <fullName evidence="5">DNA-binding protein HU</fullName>
    </submittedName>
</protein>
<sequence length="165" mass="18908">MRGFIKGVAPSTSLSFFLFLRKYLGPYGENCTFLKKKWLIIVDSQIFKLYLRPEIKRKNEIDYRFIHYYFLIYNIMNKTEFINAVAEKAGLSKVDGKKAVEAMVKTIQGEMKKGEKVSILGFGSFSVVEKASRKGVNPQTKKVINIPARKVIKFKPGTDLTRVVK</sequence>
<keyword evidence="2" id="KW-0226">DNA condensation</keyword>
<dbReference type="PROSITE" id="PS00045">
    <property type="entry name" value="HISTONE_LIKE"/>
    <property type="match status" value="1"/>
</dbReference>
<keyword evidence="3 5" id="KW-0238">DNA-binding</keyword>
<accession>A0A1D3UPZ8</accession>